<reference evidence="12" key="2">
    <citation type="submission" date="2025-09" db="UniProtKB">
        <authorList>
            <consortium name="Ensembl"/>
        </authorList>
    </citation>
    <scope>IDENTIFICATION</scope>
</reference>
<proteinExistence type="inferred from homology"/>
<dbReference type="GeneTree" id="ENSGT00710000108330"/>
<evidence type="ECO:0000313" key="12">
    <source>
        <dbReference type="Ensembl" id="ENSAPOP00000031142.1"/>
    </source>
</evidence>
<sequence>MEINEAGVYGISSCFIGLNLVTIAHSTLSFTVYLNSQSLAMPSMIFLGLLSDLNFLFCLALFLCSIYYELNQCVDHWARKSWCRGHKFLVDELFLELHQTYFSLCGQVRDPSLSTLIMLIAPSIIATLLLPLLCVHLTTWNTERSSCLGF</sequence>
<evidence type="ECO:0000256" key="7">
    <source>
        <dbReference type="ARBA" id="ARBA00022989"/>
    </source>
</evidence>
<keyword evidence="10" id="KW-0675">Receptor</keyword>
<evidence type="ECO:0000256" key="5">
    <source>
        <dbReference type="ARBA" id="ARBA00022692"/>
    </source>
</evidence>
<dbReference type="GO" id="GO:0005886">
    <property type="term" value="C:plasma membrane"/>
    <property type="evidence" value="ECO:0007669"/>
    <property type="project" value="UniProtKB-SubCell"/>
</dbReference>
<keyword evidence="5 11" id="KW-0812">Transmembrane</keyword>
<feature type="transmembrane region" description="Helical" evidence="11">
    <location>
        <begin position="6"/>
        <end position="33"/>
    </location>
</feature>
<organism evidence="12 13">
    <name type="scientific">Acanthochromis polyacanthus</name>
    <name type="common">spiny chromis</name>
    <dbReference type="NCBI Taxonomy" id="80966"/>
    <lineage>
        <taxon>Eukaryota</taxon>
        <taxon>Metazoa</taxon>
        <taxon>Chordata</taxon>
        <taxon>Craniata</taxon>
        <taxon>Vertebrata</taxon>
        <taxon>Euteleostomi</taxon>
        <taxon>Actinopterygii</taxon>
        <taxon>Neopterygii</taxon>
        <taxon>Teleostei</taxon>
        <taxon>Neoteleostei</taxon>
        <taxon>Acanthomorphata</taxon>
        <taxon>Ovalentaria</taxon>
        <taxon>Pomacentridae</taxon>
        <taxon>Acanthochromis</taxon>
    </lineage>
</organism>
<keyword evidence="6" id="KW-0732">Signal</keyword>
<evidence type="ECO:0000256" key="6">
    <source>
        <dbReference type="ARBA" id="ARBA00022729"/>
    </source>
</evidence>
<accession>A0A3Q1GUS2</accession>
<dbReference type="InParanoid" id="A0A3Q1GUS2"/>
<evidence type="ECO:0000313" key="13">
    <source>
        <dbReference type="Proteomes" id="UP000257200"/>
    </source>
</evidence>
<keyword evidence="7 11" id="KW-1133">Transmembrane helix</keyword>
<protein>
    <submittedName>
        <fullName evidence="12">Uncharacterized protein</fullName>
    </submittedName>
</protein>
<evidence type="ECO:0000256" key="8">
    <source>
        <dbReference type="ARBA" id="ARBA00023136"/>
    </source>
</evidence>
<dbReference type="STRING" id="80966.ENSAPOP00000031142"/>
<dbReference type="InterPro" id="IPR038126">
    <property type="entry name" value="RAMP_sf"/>
</dbReference>
<keyword evidence="13" id="KW-1185">Reference proteome</keyword>
<dbReference type="AlphaFoldDB" id="A0A3Q1GUS2"/>
<evidence type="ECO:0000256" key="2">
    <source>
        <dbReference type="ARBA" id="ARBA00007087"/>
    </source>
</evidence>
<evidence type="ECO:0000256" key="9">
    <source>
        <dbReference type="ARBA" id="ARBA00023157"/>
    </source>
</evidence>
<feature type="transmembrane region" description="Helical" evidence="11">
    <location>
        <begin position="116"/>
        <end position="135"/>
    </location>
</feature>
<dbReference type="Pfam" id="PF04901">
    <property type="entry name" value="RAMP"/>
    <property type="match status" value="1"/>
</dbReference>
<reference evidence="12" key="1">
    <citation type="submission" date="2025-08" db="UniProtKB">
        <authorList>
            <consortium name="Ensembl"/>
        </authorList>
    </citation>
    <scope>IDENTIFICATION</scope>
</reference>
<evidence type="ECO:0000256" key="1">
    <source>
        <dbReference type="ARBA" id="ARBA00004251"/>
    </source>
</evidence>
<dbReference type="GO" id="GO:0006886">
    <property type="term" value="P:intracellular protein transport"/>
    <property type="evidence" value="ECO:0007669"/>
    <property type="project" value="InterPro"/>
</dbReference>
<name>A0A3Q1GUS2_9TELE</name>
<evidence type="ECO:0000256" key="3">
    <source>
        <dbReference type="ARBA" id="ARBA00022448"/>
    </source>
</evidence>
<dbReference type="Proteomes" id="UP000257200">
    <property type="component" value="Unplaced"/>
</dbReference>
<dbReference type="GO" id="GO:0008277">
    <property type="term" value="P:regulation of G protein-coupled receptor signaling pathway"/>
    <property type="evidence" value="ECO:0007669"/>
    <property type="project" value="InterPro"/>
</dbReference>
<dbReference type="InterPro" id="IPR006985">
    <property type="entry name" value="RAMP"/>
</dbReference>
<comment type="subcellular location">
    <subcellularLocation>
        <location evidence="1">Cell membrane</location>
        <topology evidence="1">Single-pass type I membrane protein</topology>
    </subcellularLocation>
</comment>
<keyword evidence="4" id="KW-1003">Cell membrane</keyword>
<dbReference type="Ensembl" id="ENSAPOT00000023874.1">
    <property type="protein sequence ID" value="ENSAPOP00000031142.1"/>
    <property type="gene ID" value="ENSAPOG00000018198.1"/>
</dbReference>
<comment type="similarity">
    <text evidence="2">Belongs to the RAMP family.</text>
</comment>
<feature type="transmembrane region" description="Helical" evidence="11">
    <location>
        <begin position="45"/>
        <end position="68"/>
    </location>
</feature>
<evidence type="ECO:0000256" key="10">
    <source>
        <dbReference type="ARBA" id="ARBA00023170"/>
    </source>
</evidence>
<keyword evidence="8 11" id="KW-0472">Membrane</keyword>
<dbReference type="Gene3D" id="1.10.150.510">
    <property type="entry name" value="Receptor activity modifying family"/>
    <property type="match status" value="1"/>
</dbReference>
<dbReference type="GO" id="GO:0015026">
    <property type="term" value="F:coreceptor activity"/>
    <property type="evidence" value="ECO:0007669"/>
    <property type="project" value="InterPro"/>
</dbReference>
<evidence type="ECO:0000256" key="11">
    <source>
        <dbReference type="SAM" id="Phobius"/>
    </source>
</evidence>
<keyword evidence="9" id="KW-1015">Disulfide bond</keyword>
<evidence type="ECO:0000256" key="4">
    <source>
        <dbReference type="ARBA" id="ARBA00022475"/>
    </source>
</evidence>
<keyword evidence="3" id="KW-0813">Transport</keyword>